<dbReference type="Pfam" id="PF07722">
    <property type="entry name" value="Peptidase_C26"/>
    <property type="match status" value="1"/>
</dbReference>
<protein>
    <submittedName>
        <fullName evidence="1">Gamma-glutamyl-gamma-aminobutyrate hydrolase family protein</fullName>
    </submittedName>
</protein>
<keyword evidence="1" id="KW-0378">Hydrolase</keyword>
<dbReference type="RefSeq" id="WP_251517962.1">
    <property type="nucleotide sequence ID" value="NZ_JAMBON010000091.1"/>
</dbReference>
<accession>A0ABW4HNA7</accession>
<dbReference type="EMBL" id="JBHUDE010000019">
    <property type="protein sequence ID" value="MFD1607088.1"/>
    <property type="molecule type" value="Genomic_DNA"/>
</dbReference>
<comment type="caution">
    <text evidence="1">The sequence shown here is derived from an EMBL/GenBank/DDBJ whole genome shotgun (WGS) entry which is preliminary data.</text>
</comment>
<organism evidence="1 2">
    <name type="scientific">Oceanobacillus luteolus</name>
    <dbReference type="NCBI Taxonomy" id="1274358"/>
    <lineage>
        <taxon>Bacteria</taxon>
        <taxon>Bacillati</taxon>
        <taxon>Bacillota</taxon>
        <taxon>Bacilli</taxon>
        <taxon>Bacillales</taxon>
        <taxon>Bacillaceae</taxon>
        <taxon>Oceanobacillus</taxon>
    </lineage>
</organism>
<evidence type="ECO:0000313" key="2">
    <source>
        <dbReference type="Proteomes" id="UP001597221"/>
    </source>
</evidence>
<dbReference type="Gene3D" id="3.40.50.880">
    <property type="match status" value="1"/>
</dbReference>
<proteinExistence type="predicted"/>
<dbReference type="PANTHER" id="PTHR43235:SF1">
    <property type="entry name" value="GLUTAMINE AMIDOTRANSFERASE PB2B2.05-RELATED"/>
    <property type="match status" value="1"/>
</dbReference>
<sequence length="240" mass="26552">MKPLIGVSPALEMDNKSYYVTKNNLLAIEKAGGIPVVLPYLSDSKTIAEVVEKIDGLYLTGGDDIDPIYFNEEPHPKLGTFQPERDAFEIEIIQKMLEKDKPILGVCKGAQMLNLATGGDMYQDIHSQIEGELVQHSQKAANYVPVHDVELTEGSLIHRLAGRKVIRVNSFHHQANRKPGKDLIISGLAKDGVVEVVESEVHQFALGLQWHPEHMSARSDDEVSNKIYSGFVAACRSDHS</sequence>
<dbReference type="PANTHER" id="PTHR43235">
    <property type="entry name" value="GLUTAMINE AMIDOTRANSFERASE PB2B2.05-RELATED"/>
    <property type="match status" value="1"/>
</dbReference>
<evidence type="ECO:0000313" key="1">
    <source>
        <dbReference type="EMBL" id="MFD1607088.1"/>
    </source>
</evidence>
<dbReference type="InterPro" id="IPR029062">
    <property type="entry name" value="Class_I_gatase-like"/>
</dbReference>
<dbReference type="PROSITE" id="PS51273">
    <property type="entry name" value="GATASE_TYPE_1"/>
    <property type="match status" value="1"/>
</dbReference>
<dbReference type="GO" id="GO:0016787">
    <property type="term" value="F:hydrolase activity"/>
    <property type="evidence" value="ECO:0007669"/>
    <property type="project" value="UniProtKB-KW"/>
</dbReference>
<gene>
    <name evidence="1" type="ORF">ACFSBH_05410</name>
</gene>
<dbReference type="InterPro" id="IPR044668">
    <property type="entry name" value="PuuD-like"/>
</dbReference>
<keyword evidence="2" id="KW-1185">Reference proteome</keyword>
<dbReference type="InterPro" id="IPR011697">
    <property type="entry name" value="Peptidase_C26"/>
</dbReference>
<reference evidence="2" key="1">
    <citation type="journal article" date="2019" name="Int. J. Syst. Evol. Microbiol.">
        <title>The Global Catalogue of Microorganisms (GCM) 10K type strain sequencing project: providing services to taxonomists for standard genome sequencing and annotation.</title>
        <authorList>
            <consortium name="The Broad Institute Genomics Platform"/>
            <consortium name="The Broad Institute Genome Sequencing Center for Infectious Disease"/>
            <person name="Wu L."/>
            <person name="Ma J."/>
        </authorList>
    </citation>
    <scope>NUCLEOTIDE SEQUENCE [LARGE SCALE GENOMIC DNA]</scope>
    <source>
        <strain evidence="2">CGMCC 1.12376</strain>
    </source>
</reference>
<dbReference type="SUPFAM" id="SSF52317">
    <property type="entry name" value="Class I glutamine amidotransferase-like"/>
    <property type="match status" value="1"/>
</dbReference>
<dbReference type="CDD" id="cd01745">
    <property type="entry name" value="GATase1_2"/>
    <property type="match status" value="1"/>
</dbReference>
<dbReference type="Proteomes" id="UP001597221">
    <property type="component" value="Unassembled WGS sequence"/>
</dbReference>
<name>A0ABW4HNA7_9BACI</name>